<dbReference type="SUPFAM" id="SSF53448">
    <property type="entry name" value="Nucleotide-diphospho-sugar transferases"/>
    <property type="match status" value="1"/>
</dbReference>
<feature type="transmembrane region" description="Helical" evidence="1">
    <location>
        <begin position="380"/>
        <end position="397"/>
    </location>
</feature>
<evidence type="ECO:0000313" key="4">
    <source>
        <dbReference type="Proteomes" id="UP000831113"/>
    </source>
</evidence>
<gene>
    <name evidence="3" type="ORF">MTX78_06280</name>
</gene>
<evidence type="ECO:0000259" key="2">
    <source>
        <dbReference type="Pfam" id="PF00535"/>
    </source>
</evidence>
<dbReference type="PANTHER" id="PTHR43179">
    <property type="entry name" value="RHAMNOSYLTRANSFERASE WBBL"/>
    <property type="match status" value="1"/>
</dbReference>
<protein>
    <submittedName>
        <fullName evidence="3">Glycosyltransferase family 2 protein</fullName>
    </submittedName>
</protein>
<feature type="domain" description="Glycosyltransferase 2-like" evidence="2">
    <location>
        <begin position="4"/>
        <end position="150"/>
    </location>
</feature>
<dbReference type="CDD" id="cd04186">
    <property type="entry name" value="GT_2_like_c"/>
    <property type="match status" value="1"/>
</dbReference>
<dbReference type="RefSeq" id="WP_243800904.1">
    <property type="nucleotide sequence ID" value="NZ_CP094669.1"/>
</dbReference>
<feature type="transmembrane region" description="Helical" evidence="1">
    <location>
        <begin position="356"/>
        <end position="374"/>
    </location>
</feature>
<evidence type="ECO:0000256" key="1">
    <source>
        <dbReference type="SAM" id="Phobius"/>
    </source>
</evidence>
<reference evidence="3 4" key="1">
    <citation type="submission" date="2022-03" db="EMBL/GenBank/DDBJ databases">
        <title>Hymenobactersp. isolated from the air.</title>
        <authorList>
            <person name="Won M."/>
            <person name="Kwon S.-W."/>
        </authorList>
    </citation>
    <scope>NUCLEOTIDE SEQUENCE [LARGE SCALE GENOMIC DNA]</scope>
    <source>
        <strain evidence="3 4">KACC 21982</strain>
    </source>
</reference>
<feature type="transmembrane region" description="Helical" evidence="1">
    <location>
        <begin position="588"/>
        <end position="609"/>
    </location>
</feature>
<dbReference type="Gene3D" id="3.90.550.10">
    <property type="entry name" value="Spore Coat Polysaccharide Biosynthesis Protein SpsA, Chain A"/>
    <property type="match status" value="1"/>
</dbReference>
<keyword evidence="4" id="KW-1185">Reference proteome</keyword>
<dbReference type="EMBL" id="CP094669">
    <property type="protein sequence ID" value="UOG76200.1"/>
    <property type="molecule type" value="Genomic_DNA"/>
</dbReference>
<evidence type="ECO:0000313" key="3">
    <source>
        <dbReference type="EMBL" id="UOG76200.1"/>
    </source>
</evidence>
<feature type="transmembrane region" description="Helical" evidence="1">
    <location>
        <begin position="263"/>
        <end position="282"/>
    </location>
</feature>
<keyword evidence="1" id="KW-0472">Membrane</keyword>
<name>A0ABY4D3W9_9BACT</name>
<sequence length="692" mass="77586">MKLSVVIVNYNVCYFLEQALLSVRRAAEKLQHPMEVFVVDNNSVDGSVAMVRARFPEVILIENKDNPGFSKANNQALREAQGEYLLLLNPDTVVEEDTFRACCEFMDEHPNAGGLGVKMLDGQGKFLPESKRGLPTPWVAFYKIFGLAKLFPKSRQFGRYHLGFLDKDQTHEVEVLSGAFMMMRHTMLEQVGLLDEDYFMYGEDIDLSYRITQGGWKNYYFPETRIIHYKGESTKRTSVNYVFVFYRAMVIFAQKHFAPKQAGMFSLLINAAIWLRAGIAVAERFFTKAAPVLLDGGLIYGGLWFLKNYWEHNHKFVNTPYPPQFMLVAVPAYIMVWLTSAYFSGAYDEPSRNSRIARGIFLGTVLISAISNFFDAWRFSKALIVLGGVWAVAALVIRQMAAHFLRYHDLRLHERRQKNVAIVGSSVESMRVRRLLQHAAVQARIIGYITPDATPDVLRENALVAAATAPLRGGASWSATSVMTAVAEAPTAVASPPDDQLGEIRQLAEIIRIYALDELIFCGRDLSASQIIGLMVSLPQHPPVAYKILPQDSQYIIGSSSKDAPGDYYALDITLNLFRPQQVRNKRVLDILASVLLLLAAPLLVGFQFNKVGFVRNCLRVLGGSRTWVGMLHAAAPGRLARAILSPADVAQGATPLTDATRRRLELLYAKDYEPSTDISILFRCFRWLGTE</sequence>
<dbReference type="PANTHER" id="PTHR43179:SF7">
    <property type="entry name" value="RHAMNOSYLTRANSFERASE WBBL"/>
    <property type="match status" value="1"/>
</dbReference>
<keyword evidence="1" id="KW-0812">Transmembrane</keyword>
<keyword evidence="1" id="KW-1133">Transmembrane helix</keyword>
<feature type="transmembrane region" description="Helical" evidence="1">
    <location>
        <begin position="326"/>
        <end position="344"/>
    </location>
</feature>
<feature type="transmembrane region" description="Helical" evidence="1">
    <location>
        <begin position="289"/>
        <end position="306"/>
    </location>
</feature>
<dbReference type="InterPro" id="IPR001173">
    <property type="entry name" value="Glyco_trans_2-like"/>
</dbReference>
<organism evidence="3 4">
    <name type="scientific">Hymenobacter tibetensis</name>
    <dbReference type="NCBI Taxonomy" id="497967"/>
    <lineage>
        <taxon>Bacteria</taxon>
        <taxon>Pseudomonadati</taxon>
        <taxon>Bacteroidota</taxon>
        <taxon>Cytophagia</taxon>
        <taxon>Cytophagales</taxon>
        <taxon>Hymenobacteraceae</taxon>
        <taxon>Hymenobacter</taxon>
    </lineage>
</organism>
<dbReference type="Pfam" id="PF00535">
    <property type="entry name" value="Glycos_transf_2"/>
    <property type="match status" value="1"/>
</dbReference>
<dbReference type="Proteomes" id="UP000831113">
    <property type="component" value="Chromosome"/>
</dbReference>
<proteinExistence type="predicted"/>
<accession>A0ABY4D3W9</accession>
<dbReference type="InterPro" id="IPR029044">
    <property type="entry name" value="Nucleotide-diphossugar_trans"/>
</dbReference>